<evidence type="ECO:0000256" key="5">
    <source>
        <dbReference type="SAM" id="MobiDB-lite"/>
    </source>
</evidence>
<dbReference type="InterPro" id="IPR000843">
    <property type="entry name" value="HTH_LacI"/>
</dbReference>
<evidence type="ECO:0000256" key="2">
    <source>
        <dbReference type="ARBA" id="ARBA00023015"/>
    </source>
</evidence>
<keyword evidence="4" id="KW-0804">Transcription</keyword>
<proteinExistence type="predicted"/>
<dbReference type="EMBL" id="ATHO01000014">
    <property type="protein sequence ID" value="EQB13799.1"/>
    <property type="molecule type" value="Genomic_DNA"/>
</dbReference>
<accession>T0IVT9</accession>
<feature type="compositionally biased region" description="Basic and acidic residues" evidence="5">
    <location>
        <begin position="8"/>
        <end position="21"/>
    </location>
</feature>
<sequence length="359" mass="38610">MNEQTRAPLEERLNEKDEARSAKRPRMTVTDLAAHLGLAHSTVSRALAGNSRISPETRERVKRAAAELGYVANAGARTLRSGRSGIIGLVLPDIRNEFFAAVAQGLADDCIHQKRQMVLALSSDDPGVEAEVVRSLLESQVEGIVIALSAKPHRETLSLLNQVYCVQFLRHHRALSQPVVTVDAAEGSRMATEHLLSLGHRKIGFVGLPSTTMAGAERLAGFREAFRQAGVVHDADLVCIEAAGADAGYSQVAAFLRLPQPPTAIYLSAASFAPGGILALNEAGVRIPDDLSLVVTGSSPWYETWPGGLTSISLPLEEFAHAASAMILKRRHEGPRSVQPFVKLNYQLVVRGSTRAVNP</sequence>
<comment type="caution">
    <text evidence="7">The sequence shown here is derived from an EMBL/GenBank/DDBJ whole genome shotgun (WGS) entry which is preliminary data.</text>
</comment>
<dbReference type="InterPro" id="IPR046335">
    <property type="entry name" value="LacI/GalR-like_sensor"/>
</dbReference>
<dbReference type="SUPFAM" id="SSF47413">
    <property type="entry name" value="lambda repressor-like DNA-binding domains"/>
    <property type="match status" value="1"/>
</dbReference>
<keyword evidence="2" id="KW-0805">Transcription regulation</keyword>
<dbReference type="PANTHER" id="PTHR30146">
    <property type="entry name" value="LACI-RELATED TRANSCRIPTIONAL REPRESSOR"/>
    <property type="match status" value="1"/>
</dbReference>
<name>T0IVT9_9SPHN</name>
<dbReference type="PROSITE" id="PS50932">
    <property type="entry name" value="HTH_LACI_2"/>
    <property type="match status" value="1"/>
</dbReference>
<dbReference type="PANTHER" id="PTHR30146:SF148">
    <property type="entry name" value="HTH-TYPE TRANSCRIPTIONAL REPRESSOR PURR-RELATED"/>
    <property type="match status" value="1"/>
</dbReference>
<gene>
    <name evidence="7" type="ORF">L288_02250</name>
</gene>
<keyword evidence="1" id="KW-0678">Repressor</keyword>
<evidence type="ECO:0000256" key="4">
    <source>
        <dbReference type="ARBA" id="ARBA00023163"/>
    </source>
</evidence>
<feature type="domain" description="HTH lacI-type" evidence="6">
    <location>
        <begin position="27"/>
        <end position="81"/>
    </location>
</feature>
<dbReference type="Proteomes" id="UP000015525">
    <property type="component" value="Unassembled WGS sequence"/>
</dbReference>
<dbReference type="SMART" id="SM00354">
    <property type="entry name" value="HTH_LACI"/>
    <property type="match status" value="1"/>
</dbReference>
<dbReference type="CDD" id="cd01392">
    <property type="entry name" value="HTH_LacI"/>
    <property type="match status" value="1"/>
</dbReference>
<dbReference type="Gene3D" id="3.40.50.2300">
    <property type="match status" value="2"/>
</dbReference>
<dbReference type="InterPro" id="IPR028082">
    <property type="entry name" value="Peripla_BP_I"/>
</dbReference>
<reference evidence="7 8" key="1">
    <citation type="journal article" date="2013" name="Genome Announc.">
        <title>Draft Genome Sequence of Sphingobium quisquiliarum Strain P25T, a Novel Hexachlorocyclohexane (HCH)-Degrading Bacterium Isolated from an HCH Dumpsite.</title>
        <authorList>
            <person name="Kumar Singh A."/>
            <person name="Sangwan N."/>
            <person name="Sharma A."/>
            <person name="Gupta V."/>
            <person name="Khurana J.P."/>
            <person name="Lal R."/>
        </authorList>
    </citation>
    <scope>NUCLEOTIDE SEQUENCE [LARGE SCALE GENOMIC DNA]</scope>
    <source>
        <strain evidence="7 8">P25</strain>
    </source>
</reference>
<evidence type="ECO:0000256" key="3">
    <source>
        <dbReference type="ARBA" id="ARBA00023125"/>
    </source>
</evidence>
<dbReference type="Pfam" id="PF00356">
    <property type="entry name" value="LacI"/>
    <property type="match status" value="1"/>
</dbReference>
<dbReference type="SUPFAM" id="SSF53822">
    <property type="entry name" value="Periplasmic binding protein-like I"/>
    <property type="match status" value="1"/>
</dbReference>
<dbReference type="GO" id="GO:0000976">
    <property type="term" value="F:transcription cis-regulatory region binding"/>
    <property type="evidence" value="ECO:0007669"/>
    <property type="project" value="TreeGrafter"/>
</dbReference>
<keyword evidence="8" id="KW-1185">Reference proteome</keyword>
<evidence type="ECO:0000313" key="8">
    <source>
        <dbReference type="Proteomes" id="UP000015525"/>
    </source>
</evidence>
<keyword evidence="3" id="KW-0238">DNA-binding</keyword>
<feature type="region of interest" description="Disordered" evidence="5">
    <location>
        <begin position="1"/>
        <end position="25"/>
    </location>
</feature>
<evidence type="ECO:0000313" key="7">
    <source>
        <dbReference type="EMBL" id="EQB13799.1"/>
    </source>
</evidence>
<dbReference type="GO" id="GO:0003700">
    <property type="term" value="F:DNA-binding transcription factor activity"/>
    <property type="evidence" value="ECO:0007669"/>
    <property type="project" value="TreeGrafter"/>
</dbReference>
<dbReference type="Pfam" id="PF13377">
    <property type="entry name" value="Peripla_BP_3"/>
    <property type="match status" value="1"/>
</dbReference>
<dbReference type="InterPro" id="IPR010982">
    <property type="entry name" value="Lambda_DNA-bd_dom_sf"/>
</dbReference>
<dbReference type="AlphaFoldDB" id="T0IVT9"/>
<evidence type="ECO:0000259" key="6">
    <source>
        <dbReference type="PROSITE" id="PS50932"/>
    </source>
</evidence>
<dbReference type="CDD" id="cd06267">
    <property type="entry name" value="PBP1_LacI_sugar_binding-like"/>
    <property type="match status" value="1"/>
</dbReference>
<dbReference type="PATRIC" id="fig|1329909.3.peg.421"/>
<evidence type="ECO:0000256" key="1">
    <source>
        <dbReference type="ARBA" id="ARBA00022491"/>
    </source>
</evidence>
<organism evidence="7 8">
    <name type="scientific">Sphingobium quisquiliarum P25</name>
    <dbReference type="NCBI Taxonomy" id="1329909"/>
    <lineage>
        <taxon>Bacteria</taxon>
        <taxon>Pseudomonadati</taxon>
        <taxon>Pseudomonadota</taxon>
        <taxon>Alphaproteobacteria</taxon>
        <taxon>Sphingomonadales</taxon>
        <taxon>Sphingomonadaceae</taxon>
        <taxon>Sphingobium</taxon>
    </lineage>
</organism>
<protein>
    <recommendedName>
        <fullName evidence="6">HTH lacI-type domain-containing protein</fullName>
    </recommendedName>
</protein>
<dbReference type="Gene3D" id="1.10.260.40">
    <property type="entry name" value="lambda repressor-like DNA-binding domains"/>
    <property type="match status" value="1"/>
</dbReference>